<evidence type="ECO:0000313" key="2">
    <source>
        <dbReference type="Proteomes" id="UP000696280"/>
    </source>
</evidence>
<organism evidence="1 2">
    <name type="scientific">Hymenoscyphus fraxineus</name>
    <dbReference type="NCBI Taxonomy" id="746836"/>
    <lineage>
        <taxon>Eukaryota</taxon>
        <taxon>Fungi</taxon>
        <taxon>Dikarya</taxon>
        <taxon>Ascomycota</taxon>
        <taxon>Pezizomycotina</taxon>
        <taxon>Leotiomycetes</taxon>
        <taxon>Helotiales</taxon>
        <taxon>Helotiaceae</taxon>
        <taxon>Hymenoscyphus</taxon>
    </lineage>
</organism>
<dbReference type="EMBL" id="CAJVRL010000038">
    <property type="protein sequence ID" value="CAG8950816.1"/>
    <property type="molecule type" value="Genomic_DNA"/>
</dbReference>
<reference evidence="1" key="1">
    <citation type="submission" date="2021-07" db="EMBL/GenBank/DDBJ databases">
        <authorList>
            <person name="Durling M."/>
        </authorList>
    </citation>
    <scope>NUCLEOTIDE SEQUENCE</scope>
</reference>
<evidence type="ECO:0000313" key="1">
    <source>
        <dbReference type="EMBL" id="CAG8950816.1"/>
    </source>
</evidence>
<proteinExistence type="predicted"/>
<dbReference type="Proteomes" id="UP000696280">
    <property type="component" value="Unassembled WGS sequence"/>
</dbReference>
<sequence>MEVEPSNKLLTVSNIEVMASYATPDTPLAVSAFAENKLNGNTYFTQRGRHLHFTWNRVQQKLLFVPLGSEGASSFDPAKLPRVHLGEGRFSKEGVSYHQLTSNNPNILHFRIDGGQFGYWIGPDDNRRLEFANAFEFHVQEERTFPDGSLVELELLGSGHIDAKIAKWPKDSKSKGPIVCCKGPHVFGQPAMGPTPLPPPLVRRASNAVKGAIRRITGQKKDTPKRLR</sequence>
<name>A0A9N9KP96_9HELO</name>
<gene>
    <name evidence="1" type="ORF">HYFRA_00003032</name>
</gene>
<dbReference type="OrthoDB" id="10421965at2759"/>
<accession>A0A9N9KP96</accession>
<protein>
    <submittedName>
        <fullName evidence="1">Uncharacterized protein</fullName>
    </submittedName>
</protein>
<keyword evidence="2" id="KW-1185">Reference proteome</keyword>
<dbReference type="AlphaFoldDB" id="A0A9N9KP96"/>
<comment type="caution">
    <text evidence="1">The sequence shown here is derived from an EMBL/GenBank/DDBJ whole genome shotgun (WGS) entry which is preliminary data.</text>
</comment>